<name>A0A915NH00_9BILA</name>
<evidence type="ECO:0000313" key="3">
    <source>
        <dbReference type="WBParaSite" id="scf7180000416997.g829"/>
    </source>
</evidence>
<feature type="compositionally biased region" description="Low complexity" evidence="1">
    <location>
        <begin position="90"/>
        <end position="108"/>
    </location>
</feature>
<sequence length="225" mass="25177">MFEKLQGVENDDSNSNLLNGESKKSSYPLIIPSVKKLFTKAKNLFPSNNHKGEYEVIGEDYRSGVFINDGIANNPEKIDARRKKELARLSKSSTSSSSTPRFGKSSSRNSEGDLFHSSHHINQIRKNDSQSLSLRFPQNRRNPGYGLFPFENKESKKANNFPSHKHTADTYPVFEAREYYNSINAVGDIIARNAAPHNNSGYVGNPPNSPEVSPEGSPEDLIRFD</sequence>
<evidence type="ECO:0000313" key="2">
    <source>
        <dbReference type="Proteomes" id="UP000887560"/>
    </source>
</evidence>
<feature type="region of interest" description="Disordered" evidence="1">
    <location>
        <begin position="1"/>
        <end position="23"/>
    </location>
</feature>
<evidence type="ECO:0000256" key="1">
    <source>
        <dbReference type="SAM" id="MobiDB-lite"/>
    </source>
</evidence>
<dbReference type="AlphaFoldDB" id="A0A915NH00"/>
<reference evidence="3" key="1">
    <citation type="submission" date="2022-11" db="UniProtKB">
        <authorList>
            <consortium name="WormBaseParasite"/>
        </authorList>
    </citation>
    <scope>IDENTIFICATION</scope>
</reference>
<dbReference type="Proteomes" id="UP000887560">
    <property type="component" value="Unplaced"/>
</dbReference>
<proteinExistence type="predicted"/>
<accession>A0A915NH00</accession>
<feature type="region of interest" description="Disordered" evidence="1">
    <location>
        <begin position="195"/>
        <end position="225"/>
    </location>
</feature>
<dbReference type="WBParaSite" id="scf7180000416997.g829">
    <property type="protein sequence ID" value="scf7180000416997.g829"/>
    <property type="gene ID" value="scf7180000416997.g829"/>
</dbReference>
<feature type="region of interest" description="Disordered" evidence="1">
    <location>
        <begin position="83"/>
        <end position="114"/>
    </location>
</feature>
<keyword evidence="2" id="KW-1185">Reference proteome</keyword>
<protein>
    <submittedName>
        <fullName evidence="3">Uncharacterized protein</fullName>
    </submittedName>
</protein>
<organism evidence="2 3">
    <name type="scientific">Meloidogyne floridensis</name>
    <dbReference type="NCBI Taxonomy" id="298350"/>
    <lineage>
        <taxon>Eukaryota</taxon>
        <taxon>Metazoa</taxon>
        <taxon>Ecdysozoa</taxon>
        <taxon>Nematoda</taxon>
        <taxon>Chromadorea</taxon>
        <taxon>Rhabditida</taxon>
        <taxon>Tylenchina</taxon>
        <taxon>Tylenchomorpha</taxon>
        <taxon>Tylenchoidea</taxon>
        <taxon>Meloidogynidae</taxon>
        <taxon>Meloidogyninae</taxon>
        <taxon>Meloidogyne</taxon>
    </lineage>
</organism>